<name>A0AAN8TTP5_SOLBU</name>
<proteinExistence type="predicted"/>
<dbReference type="Proteomes" id="UP001371456">
    <property type="component" value="Unassembled WGS sequence"/>
</dbReference>
<sequence length="101" mass="10877">MGKAVNCSTFKEIPPNPDERIERRLLQACCFGVVVDAISVIFCRGRAHVRKMNVGMGSGVIFACCSVAAARFLLAGRRSGAVGSSGMREKEEETMWGSFGC</sequence>
<keyword evidence="1" id="KW-0812">Transmembrane</keyword>
<keyword evidence="1" id="KW-1133">Transmembrane helix</keyword>
<evidence type="ECO:0000313" key="3">
    <source>
        <dbReference type="Proteomes" id="UP001371456"/>
    </source>
</evidence>
<reference evidence="2 3" key="1">
    <citation type="submission" date="2024-02" db="EMBL/GenBank/DDBJ databases">
        <title>de novo genome assembly of Solanum bulbocastanum strain 11H21.</title>
        <authorList>
            <person name="Hosaka A.J."/>
        </authorList>
    </citation>
    <scope>NUCLEOTIDE SEQUENCE [LARGE SCALE GENOMIC DNA]</scope>
    <source>
        <tissue evidence="2">Young leaves</tissue>
    </source>
</reference>
<feature type="transmembrane region" description="Helical" evidence="1">
    <location>
        <begin position="54"/>
        <end position="74"/>
    </location>
</feature>
<evidence type="ECO:0000313" key="2">
    <source>
        <dbReference type="EMBL" id="KAK6794433.1"/>
    </source>
</evidence>
<dbReference type="AlphaFoldDB" id="A0AAN8TTP5"/>
<accession>A0AAN8TTP5</accession>
<keyword evidence="1" id="KW-0472">Membrane</keyword>
<protein>
    <submittedName>
        <fullName evidence="2">Uncharacterized protein</fullName>
    </submittedName>
</protein>
<gene>
    <name evidence="2" type="ORF">RDI58_007886</name>
</gene>
<dbReference type="EMBL" id="JBANQN010000003">
    <property type="protein sequence ID" value="KAK6794433.1"/>
    <property type="molecule type" value="Genomic_DNA"/>
</dbReference>
<comment type="caution">
    <text evidence="2">The sequence shown here is derived from an EMBL/GenBank/DDBJ whole genome shotgun (WGS) entry which is preliminary data.</text>
</comment>
<keyword evidence="3" id="KW-1185">Reference proteome</keyword>
<organism evidence="2 3">
    <name type="scientific">Solanum bulbocastanum</name>
    <name type="common">Wild potato</name>
    <dbReference type="NCBI Taxonomy" id="147425"/>
    <lineage>
        <taxon>Eukaryota</taxon>
        <taxon>Viridiplantae</taxon>
        <taxon>Streptophyta</taxon>
        <taxon>Embryophyta</taxon>
        <taxon>Tracheophyta</taxon>
        <taxon>Spermatophyta</taxon>
        <taxon>Magnoliopsida</taxon>
        <taxon>eudicotyledons</taxon>
        <taxon>Gunneridae</taxon>
        <taxon>Pentapetalae</taxon>
        <taxon>asterids</taxon>
        <taxon>lamiids</taxon>
        <taxon>Solanales</taxon>
        <taxon>Solanaceae</taxon>
        <taxon>Solanoideae</taxon>
        <taxon>Solaneae</taxon>
        <taxon>Solanum</taxon>
    </lineage>
</organism>
<evidence type="ECO:0000256" key="1">
    <source>
        <dbReference type="SAM" id="Phobius"/>
    </source>
</evidence>